<dbReference type="AlphaFoldDB" id="A0L458"/>
<dbReference type="InterPro" id="IPR003734">
    <property type="entry name" value="DUF155"/>
</dbReference>
<evidence type="ECO:0000259" key="1">
    <source>
        <dbReference type="Pfam" id="PF02582"/>
    </source>
</evidence>
<sequence>MSKEVHYDLSNEESLIAQASYLGQRIQPLATGTKYPWQPPMTVNPEGGLVVLYRFGVAVAFHTSPPRFEGLVEQLGDRLEPSEENQLHEETLVLQRTTTAEQAGLLSHGKMLLSSFDTDRLKLIADVLAKSVLLAVYEEQVSQTLEKMEPLGLAMRKGHTFPRREHGLVQHIGEALHVQNRMVGLAQIGEKPEMLWDRPDMEALFNRMEREYEIHERQAILERKLGLIQNTAQTLLELHQTRHALFLEWAIVVLIVIEVVFTVQEHFFK</sequence>
<dbReference type="PANTHER" id="PTHR16255">
    <property type="entry name" value="REQUIRED FOR MEIOTIC NUCLEAR DIVISION PROTEIN 1 HOMOLOG"/>
    <property type="match status" value="1"/>
</dbReference>
<accession>A0L458</accession>
<proteinExistence type="predicted"/>
<dbReference type="EMBL" id="CP000471">
    <property type="protein sequence ID" value="ABK42751.1"/>
    <property type="molecule type" value="Genomic_DNA"/>
</dbReference>
<dbReference type="PANTHER" id="PTHR16255:SF1">
    <property type="entry name" value="REQUIRED FOR MEIOTIC NUCLEAR DIVISION PROTEIN 1 HOMOLOG"/>
    <property type="match status" value="1"/>
</dbReference>
<protein>
    <recommendedName>
        <fullName evidence="1">DUF155 domain-containing protein</fullName>
    </recommendedName>
</protein>
<organism evidence="2 3">
    <name type="scientific">Magnetococcus marinus (strain ATCC BAA-1437 / JCM 17883 / MC-1)</name>
    <dbReference type="NCBI Taxonomy" id="156889"/>
    <lineage>
        <taxon>Bacteria</taxon>
        <taxon>Pseudomonadati</taxon>
        <taxon>Pseudomonadota</taxon>
        <taxon>Magnetococcia</taxon>
        <taxon>Magnetococcales</taxon>
        <taxon>Magnetococcaceae</taxon>
        <taxon>Magnetococcus</taxon>
    </lineage>
</organism>
<dbReference type="OrthoDB" id="7931216at2"/>
<dbReference type="KEGG" id="mgm:Mmc1_0224"/>
<dbReference type="InterPro" id="IPR051624">
    <property type="entry name" value="RMD1/Sad1-interacting"/>
</dbReference>
<dbReference type="STRING" id="156889.Mmc1_0224"/>
<dbReference type="eggNOG" id="COG1723">
    <property type="taxonomic scope" value="Bacteria"/>
</dbReference>
<evidence type="ECO:0000313" key="2">
    <source>
        <dbReference type="EMBL" id="ABK42751.1"/>
    </source>
</evidence>
<keyword evidence="3" id="KW-1185">Reference proteome</keyword>
<dbReference type="Proteomes" id="UP000002586">
    <property type="component" value="Chromosome"/>
</dbReference>
<dbReference type="Pfam" id="PF02582">
    <property type="entry name" value="DUF155"/>
    <property type="match status" value="1"/>
</dbReference>
<reference evidence="2 3" key="2">
    <citation type="journal article" date="2012" name="Int. J. Syst. Evol. Microbiol.">
        <title>Magnetococcus marinus gen. nov., sp. nov., a marine, magnetotactic bacterium that represents a novel lineage (Magnetococcaceae fam. nov.; Magnetococcales ord. nov.) at the base of the Alphaproteobacteria.</title>
        <authorList>
            <person name="Bazylinski D.A."/>
            <person name="Williams T.J."/>
            <person name="Lefevre C.T."/>
            <person name="Berg R.J."/>
            <person name="Zhang C.L."/>
            <person name="Bowser S.S."/>
            <person name="Dean A.J."/>
            <person name="Beveridge T.J."/>
        </authorList>
    </citation>
    <scope>NUCLEOTIDE SEQUENCE [LARGE SCALE GENOMIC DNA]</scope>
    <source>
        <strain evidence="3">ATCC BAA-1437 / JCM 17883 / MC-1</strain>
    </source>
</reference>
<name>A0L458_MAGMM</name>
<reference evidence="3" key="1">
    <citation type="journal article" date="2009" name="Appl. Environ. Microbiol.">
        <title>Complete genome sequence of the chemolithoautotrophic marine magnetotactic coccus strain MC-1.</title>
        <authorList>
            <person name="Schubbe S."/>
            <person name="Williams T.J."/>
            <person name="Xie G."/>
            <person name="Kiss H.E."/>
            <person name="Brettin T.S."/>
            <person name="Martinez D."/>
            <person name="Ross C.A."/>
            <person name="Schuler D."/>
            <person name="Cox B.L."/>
            <person name="Nealson K.H."/>
            <person name="Bazylinski D.A."/>
        </authorList>
    </citation>
    <scope>NUCLEOTIDE SEQUENCE [LARGE SCALE GENOMIC DNA]</scope>
    <source>
        <strain evidence="3">ATCC BAA-1437 / JCM 17883 / MC-1</strain>
    </source>
</reference>
<dbReference type="RefSeq" id="WP_011711924.1">
    <property type="nucleotide sequence ID" value="NC_008576.1"/>
</dbReference>
<feature type="domain" description="DUF155" evidence="1">
    <location>
        <begin position="50"/>
        <end position="222"/>
    </location>
</feature>
<gene>
    <name evidence="2" type="ordered locus">Mmc1_0224</name>
</gene>
<dbReference type="HOGENOM" id="CLU_011220_2_1_5"/>
<evidence type="ECO:0000313" key="3">
    <source>
        <dbReference type="Proteomes" id="UP000002586"/>
    </source>
</evidence>